<dbReference type="InterPro" id="IPR015797">
    <property type="entry name" value="NUDIX_hydrolase-like_dom_sf"/>
</dbReference>
<dbReference type="Pfam" id="PF00293">
    <property type="entry name" value="NUDIX"/>
    <property type="match status" value="1"/>
</dbReference>
<evidence type="ECO:0000256" key="2">
    <source>
        <dbReference type="ARBA" id="ARBA00005582"/>
    </source>
</evidence>
<evidence type="ECO:0000313" key="7">
    <source>
        <dbReference type="EMBL" id="GGD61798.1"/>
    </source>
</evidence>
<dbReference type="GO" id="GO:0046872">
    <property type="term" value="F:metal ion binding"/>
    <property type="evidence" value="ECO:0007669"/>
    <property type="project" value="UniProtKB-KW"/>
</dbReference>
<dbReference type="InterPro" id="IPR020084">
    <property type="entry name" value="NUDIX_hydrolase_CS"/>
</dbReference>
<evidence type="ECO:0000313" key="8">
    <source>
        <dbReference type="Proteomes" id="UP000612456"/>
    </source>
</evidence>
<reference evidence="7" key="2">
    <citation type="submission" date="2020-09" db="EMBL/GenBank/DDBJ databases">
        <authorList>
            <person name="Sun Q."/>
            <person name="Zhou Y."/>
        </authorList>
    </citation>
    <scope>NUCLEOTIDE SEQUENCE</scope>
    <source>
        <strain evidence="7">CGMCC 1.15178</strain>
    </source>
</reference>
<keyword evidence="8" id="KW-1185">Reference proteome</keyword>
<dbReference type="EMBL" id="BMHP01000001">
    <property type="protein sequence ID" value="GGD61798.1"/>
    <property type="molecule type" value="Genomic_DNA"/>
</dbReference>
<organism evidence="7 8">
    <name type="scientific">Paenibacillus nasutitermitis</name>
    <dbReference type="NCBI Taxonomy" id="1652958"/>
    <lineage>
        <taxon>Bacteria</taxon>
        <taxon>Bacillati</taxon>
        <taxon>Bacillota</taxon>
        <taxon>Bacilli</taxon>
        <taxon>Bacillales</taxon>
        <taxon>Paenibacillaceae</taxon>
        <taxon>Paenibacillus</taxon>
    </lineage>
</organism>
<sequence length="157" mass="18010">MYKYTLCFIRKGNQILMLNRFFSPIMGKWNGIGGKLEEDETPYQCVIRETFEETGINIQNPELVGKVTWITEKGTSGMYVFIASVPTTLDFLTPTSVTEGILDWKEAGWILDVNNKGIANNIQEFLPIMLNGERFDHRYTFNVNEQIIDYSLLPLSV</sequence>
<keyword evidence="5" id="KW-0460">Magnesium</keyword>
<keyword evidence="3" id="KW-0479">Metal-binding</keyword>
<gene>
    <name evidence="7" type="ORF">GCM10010911_19640</name>
</gene>
<dbReference type="GO" id="GO:0005737">
    <property type="term" value="C:cytoplasm"/>
    <property type="evidence" value="ECO:0007669"/>
    <property type="project" value="TreeGrafter"/>
</dbReference>
<dbReference type="PROSITE" id="PS00893">
    <property type="entry name" value="NUDIX_BOX"/>
    <property type="match status" value="1"/>
</dbReference>
<dbReference type="RefSeq" id="WP_188991359.1">
    <property type="nucleotide sequence ID" value="NZ_BMHP01000001.1"/>
</dbReference>
<dbReference type="InterPro" id="IPR000086">
    <property type="entry name" value="NUDIX_hydrolase_dom"/>
</dbReference>
<protein>
    <submittedName>
        <fullName evidence="7">7,8-dihydro-8-oxoguanine triphosphatase</fullName>
    </submittedName>
</protein>
<evidence type="ECO:0000256" key="4">
    <source>
        <dbReference type="ARBA" id="ARBA00022801"/>
    </source>
</evidence>
<evidence type="ECO:0000256" key="3">
    <source>
        <dbReference type="ARBA" id="ARBA00022723"/>
    </source>
</evidence>
<dbReference type="PROSITE" id="PS51462">
    <property type="entry name" value="NUDIX"/>
    <property type="match status" value="1"/>
</dbReference>
<comment type="caution">
    <text evidence="7">The sequence shown here is derived from an EMBL/GenBank/DDBJ whole genome shotgun (WGS) entry which is preliminary data.</text>
</comment>
<evidence type="ECO:0000259" key="6">
    <source>
        <dbReference type="PROSITE" id="PS51462"/>
    </source>
</evidence>
<evidence type="ECO:0000256" key="1">
    <source>
        <dbReference type="ARBA" id="ARBA00001946"/>
    </source>
</evidence>
<comment type="similarity">
    <text evidence="2">Belongs to the Nudix hydrolase family.</text>
</comment>
<dbReference type="Gene3D" id="3.90.79.10">
    <property type="entry name" value="Nucleoside Triphosphate Pyrophosphohydrolase"/>
    <property type="match status" value="1"/>
</dbReference>
<dbReference type="GO" id="GO:0016818">
    <property type="term" value="F:hydrolase activity, acting on acid anhydrides, in phosphorus-containing anhydrides"/>
    <property type="evidence" value="ECO:0007669"/>
    <property type="project" value="TreeGrafter"/>
</dbReference>
<accession>A0A916YUP4</accession>
<dbReference type="Proteomes" id="UP000612456">
    <property type="component" value="Unassembled WGS sequence"/>
</dbReference>
<dbReference type="CDD" id="cd18886">
    <property type="entry name" value="NUDIX_MutT_Nudt1"/>
    <property type="match status" value="1"/>
</dbReference>
<reference evidence="7" key="1">
    <citation type="journal article" date="2014" name="Int. J. Syst. Evol. Microbiol.">
        <title>Complete genome sequence of Corynebacterium casei LMG S-19264T (=DSM 44701T), isolated from a smear-ripened cheese.</title>
        <authorList>
            <consortium name="US DOE Joint Genome Institute (JGI-PGF)"/>
            <person name="Walter F."/>
            <person name="Albersmeier A."/>
            <person name="Kalinowski J."/>
            <person name="Ruckert C."/>
        </authorList>
    </citation>
    <scope>NUCLEOTIDE SEQUENCE</scope>
    <source>
        <strain evidence="7">CGMCC 1.15178</strain>
    </source>
</reference>
<keyword evidence="4" id="KW-0378">Hydrolase</keyword>
<proteinExistence type="inferred from homology"/>
<dbReference type="PANTHER" id="PTHR43758:SF2">
    <property type="entry name" value="OXIDIZED PURINE NUCLEOSIDE TRIPHOSPHATE HYDROLASE"/>
    <property type="match status" value="1"/>
</dbReference>
<comment type="cofactor">
    <cofactor evidence="1">
        <name>Mg(2+)</name>
        <dbReference type="ChEBI" id="CHEBI:18420"/>
    </cofactor>
</comment>
<feature type="domain" description="Nudix hydrolase" evidence="6">
    <location>
        <begin position="1"/>
        <end position="131"/>
    </location>
</feature>
<dbReference type="PANTHER" id="PTHR43758">
    <property type="entry name" value="7,8-DIHYDRO-8-OXOGUANINE TRIPHOSPHATASE"/>
    <property type="match status" value="1"/>
</dbReference>
<dbReference type="SUPFAM" id="SSF55811">
    <property type="entry name" value="Nudix"/>
    <property type="match status" value="1"/>
</dbReference>
<dbReference type="AlphaFoldDB" id="A0A916YUP4"/>
<name>A0A916YUP4_9BACL</name>
<evidence type="ECO:0000256" key="5">
    <source>
        <dbReference type="ARBA" id="ARBA00022842"/>
    </source>
</evidence>